<dbReference type="Proteomes" id="UP000692954">
    <property type="component" value="Unassembled WGS sequence"/>
</dbReference>
<proteinExistence type="predicted"/>
<dbReference type="EMBL" id="CAJJDN010000020">
    <property type="protein sequence ID" value="CAD8065682.1"/>
    <property type="molecule type" value="Genomic_DNA"/>
</dbReference>
<protein>
    <submittedName>
        <fullName evidence="2">Uncharacterized protein</fullName>
    </submittedName>
</protein>
<evidence type="ECO:0000313" key="2">
    <source>
        <dbReference type="EMBL" id="CAD8065682.1"/>
    </source>
</evidence>
<accession>A0A8S1LI52</accession>
<reference evidence="2" key="1">
    <citation type="submission" date="2021-01" db="EMBL/GenBank/DDBJ databases">
        <authorList>
            <consortium name="Genoscope - CEA"/>
            <person name="William W."/>
        </authorList>
    </citation>
    <scope>NUCLEOTIDE SEQUENCE</scope>
</reference>
<comment type="caution">
    <text evidence="2">The sequence shown here is derived from an EMBL/GenBank/DDBJ whole genome shotgun (WGS) entry which is preliminary data.</text>
</comment>
<evidence type="ECO:0000313" key="3">
    <source>
        <dbReference type="Proteomes" id="UP000692954"/>
    </source>
</evidence>
<keyword evidence="1" id="KW-0175">Coiled coil</keyword>
<gene>
    <name evidence="2" type="ORF">PSON_ATCC_30995.1.T0200367</name>
</gene>
<sequence length="89" mass="11007">MQFRIINQLNFLKLNSQKQRGNNRSQRKFRQKSESKYRYKIIIEKRKDKINRLNKEANQISTLNDILTKRNKKFKNRNYQNGKWIEIGY</sequence>
<organism evidence="2 3">
    <name type="scientific">Paramecium sonneborni</name>
    <dbReference type="NCBI Taxonomy" id="65129"/>
    <lineage>
        <taxon>Eukaryota</taxon>
        <taxon>Sar</taxon>
        <taxon>Alveolata</taxon>
        <taxon>Ciliophora</taxon>
        <taxon>Intramacronucleata</taxon>
        <taxon>Oligohymenophorea</taxon>
        <taxon>Peniculida</taxon>
        <taxon>Parameciidae</taxon>
        <taxon>Paramecium</taxon>
    </lineage>
</organism>
<keyword evidence="3" id="KW-1185">Reference proteome</keyword>
<evidence type="ECO:0000256" key="1">
    <source>
        <dbReference type="SAM" id="Coils"/>
    </source>
</evidence>
<dbReference type="AlphaFoldDB" id="A0A8S1LI52"/>
<feature type="coiled-coil region" evidence="1">
    <location>
        <begin position="43"/>
        <end position="70"/>
    </location>
</feature>
<name>A0A8S1LI52_9CILI</name>